<accession>A0A269XX01</accession>
<reference evidence="2 3" key="1">
    <citation type="submission" date="2017-04" db="EMBL/GenBank/DDBJ databases">
        <title>Kefir bacterial isolates.</title>
        <authorList>
            <person name="Kim Y."/>
            <person name="Blasche S."/>
            <person name="Patil K.R."/>
        </authorList>
    </citation>
    <scope>NUCLEOTIDE SEQUENCE [LARGE SCALE GENOMIC DNA]</scope>
    <source>
        <strain evidence="2 3">KR</strain>
    </source>
</reference>
<keyword evidence="3" id="KW-1185">Reference proteome</keyword>
<proteinExistence type="predicted"/>
<protein>
    <submittedName>
        <fullName evidence="2">Uncharacterized protein</fullName>
    </submittedName>
</protein>
<keyword evidence="1" id="KW-1133">Transmembrane helix</keyword>
<keyword evidence="1" id="KW-0812">Transmembrane</keyword>
<dbReference type="RefSeq" id="WP_095349926.1">
    <property type="nucleotide sequence ID" value="NZ_NCXK01000011.1"/>
</dbReference>
<feature type="transmembrane region" description="Helical" evidence="1">
    <location>
        <begin position="6"/>
        <end position="22"/>
    </location>
</feature>
<organism evidence="2 3">
    <name type="scientific">Acetobacter fabarum</name>
    <dbReference type="NCBI Taxonomy" id="483199"/>
    <lineage>
        <taxon>Bacteria</taxon>
        <taxon>Pseudomonadati</taxon>
        <taxon>Pseudomonadota</taxon>
        <taxon>Alphaproteobacteria</taxon>
        <taxon>Acetobacterales</taxon>
        <taxon>Acetobacteraceae</taxon>
        <taxon>Acetobacter</taxon>
    </lineage>
</organism>
<sequence>MIEPATIFFGISATCIVVRIVTSDRVRVEFRFLQVRYVQKRIAAGNRRVRRIMARNARRQAKVQRWIKEL</sequence>
<dbReference type="AlphaFoldDB" id="A0A269XX01"/>
<dbReference type="EMBL" id="NCXK01000011">
    <property type="protein sequence ID" value="PAK77812.1"/>
    <property type="molecule type" value="Genomic_DNA"/>
</dbReference>
<dbReference type="Proteomes" id="UP000216151">
    <property type="component" value="Unassembled WGS sequence"/>
</dbReference>
<evidence type="ECO:0000256" key="1">
    <source>
        <dbReference type="SAM" id="Phobius"/>
    </source>
</evidence>
<evidence type="ECO:0000313" key="3">
    <source>
        <dbReference type="Proteomes" id="UP000216151"/>
    </source>
</evidence>
<keyword evidence="1" id="KW-0472">Membrane</keyword>
<gene>
    <name evidence="2" type="ORF">B8X00_09040</name>
</gene>
<evidence type="ECO:0000313" key="2">
    <source>
        <dbReference type="EMBL" id="PAK77812.1"/>
    </source>
</evidence>
<comment type="caution">
    <text evidence="2">The sequence shown here is derived from an EMBL/GenBank/DDBJ whole genome shotgun (WGS) entry which is preliminary data.</text>
</comment>
<name>A0A269XX01_9PROT</name>